<reference evidence="1 2" key="1">
    <citation type="journal article" date="2021" name="Commun. Biol.">
        <title>The genome of Shorea leprosula (Dipterocarpaceae) highlights the ecological relevance of drought in aseasonal tropical rainforests.</title>
        <authorList>
            <person name="Ng K.K.S."/>
            <person name="Kobayashi M.J."/>
            <person name="Fawcett J.A."/>
            <person name="Hatakeyama M."/>
            <person name="Paape T."/>
            <person name="Ng C.H."/>
            <person name="Ang C.C."/>
            <person name="Tnah L.H."/>
            <person name="Lee C.T."/>
            <person name="Nishiyama T."/>
            <person name="Sese J."/>
            <person name="O'Brien M.J."/>
            <person name="Copetti D."/>
            <person name="Mohd Noor M.I."/>
            <person name="Ong R.C."/>
            <person name="Putra M."/>
            <person name="Sireger I.Z."/>
            <person name="Indrioko S."/>
            <person name="Kosugi Y."/>
            <person name="Izuno A."/>
            <person name="Isagi Y."/>
            <person name="Lee S.L."/>
            <person name="Shimizu K.K."/>
        </authorList>
    </citation>
    <scope>NUCLEOTIDE SEQUENCE [LARGE SCALE GENOMIC DNA]</scope>
    <source>
        <strain evidence="1">214</strain>
    </source>
</reference>
<gene>
    <name evidence="1" type="ORF">SLEP1_g57141</name>
</gene>
<protein>
    <submittedName>
        <fullName evidence="1">Uncharacterized protein</fullName>
    </submittedName>
</protein>
<keyword evidence="2" id="KW-1185">Reference proteome</keyword>
<dbReference type="Proteomes" id="UP001054252">
    <property type="component" value="Unassembled WGS sequence"/>
</dbReference>
<evidence type="ECO:0000313" key="1">
    <source>
        <dbReference type="EMBL" id="GKV50438.1"/>
    </source>
</evidence>
<evidence type="ECO:0000313" key="2">
    <source>
        <dbReference type="Proteomes" id="UP001054252"/>
    </source>
</evidence>
<accession>A0AAV5MKC2</accession>
<organism evidence="1 2">
    <name type="scientific">Rubroshorea leprosula</name>
    <dbReference type="NCBI Taxonomy" id="152421"/>
    <lineage>
        <taxon>Eukaryota</taxon>
        <taxon>Viridiplantae</taxon>
        <taxon>Streptophyta</taxon>
        <taxon>Embryophyta</taxon>
        <taxon>Tracheophyta</taxon>
        <taxon>Spermatophyta</taxon>
        <taxon>Magnoliopsida</taxon>
        <taxon>eudicotyledons</taxon>
        <taxon>Gunneridae</taxon>
        <taxon>Pentapetalae</taxon>
        <taxon>rosids</taxon>
        <taxon>malvids</taxon>
        <taxon>Malvales</taxon>
        <taxon>Dipterocarpaceae</taxon>
        <taxon>Rubroshorea</taxon>
    </lineage>
</organism>
<proteinExistence type="predicted"/>
<sequence>MLLKIQKHIHKIIYFNPSASSLSFVFHDDVFKDSVCFVMQILGFRTHYCMDKMK</sequence>
<dbReference type="AlphaFoldDB" id="A0AAV5MKC2"/>
<comment type="caution">
    <text evidence="1">The sequence shown here is derived from an EMBL/GenBank/DDBJ whole genome shotgun (WGS) entry which is preliminary data.</text>
</comment>
<name>A0AAV5MKC2_9ROSI</name>
<dbReference type="EMBL" id="BPVZ01000367">
    <property type="protein sequence ID" value="GKV50438.1"/>
    <property type="molecule type" value="Genomic_DNA"/>
</dbReference>